<dbReference type="EMBL" id="LAZR01038358">
    <property type="protein sequence ID" value="KKL19769.1"/>
    <property type="molecule type" value="Genomic_DNA"/>
</dbReference>
<organism evidence="1">
    <name type="scientific">marine sediment metagenome</name>
    <dbReference type="NCBI Taxonomy" id="412755"/>
    <lineage>
        <taxon>unclassified sequences</taxon>
        <taxon>metagenomes</taxon>
        <taxon>ecological metagenomes</taxon>
    </lineage>
</organism>
<sequence length="49" mass="5522">MGRFGVLPKKIIPPANVVKDFDERSAKRVVKVRDKFDLGVARGLGKKRK</sequence>
<accession>A0A0F9BCZ3</accession>
<gene>
    <name evidence="1" type="ORF">LCGC14_2462180</name>
</gene>
<dbReference type="AlphaFoldDB" id="A0A0F9BCZ3"/>
<proteinExistence type="predicted"/>
<protein>
    <submittedName>
        <fullName evidence="1">Uncharacterized protein</fullName>
    </submittedName>
</protein>
<reference evidence="1" key="1">
    <citation type="journal article" date="2015" name="Nature">
        <title>Complex archaea that bridge the gap between prokaryotes and eukaryotes.</title>
        <authorList>
            <person name="Spang A."/>
            <person name="Saw J.H."/>
            <person name="Jorgensen S.L."/>
            <person name="Zaremba-Niedzwiedzka K."/>
            <person name="Martijn J."/>
            <person name="Lind A.E."/>
            <person name="van Eijk R."/>
            <person name="Schleper C."/>
            <person name="Guy L."/>
            <person name="Ettema T.J."/>
        </authorList>
    </citation>
    <scope>NUCLEOTIDE SEQUENCE</scope>
</reference>
<comment type="caution">
    <text evidence="1">The sequence shown here is derived from an EMBL/GenBank/DDBJ whole genome shotgun (WGS) entry which is preliminary data.</text>
</comment>
<evidence type="ECO:0000313" key="1">
    <source>
        <dbReference type="EMBL" id="KKL19769.1"/>
    </source>
</evidence>
<name>A0A0F9BCZ3_9ZZZZ</name>